<organism evidence="1 2">
    <name type="scientific">Methanobrevibacter curvatus</name>
    <dbReference type="NCBI Taxonomy" id="49547"/>
    <lineage>
        <taxon>Archaea</taxon>
        <taxon>Methanobacteriati</taxon>
        <taxon>Methanobacteriota</taxon>
        <taxon>Methanomada group</taxon>
        <taxon>Methanobacteria</taxon>
        <taxon>Methanobacteriales</taxon>
        <taxon>Methanobacteriaceae</taxon>
        <taxon>Methanobrevibacter</taxon>
    </lineage>
</organism>
<evidence type="ECO:0008006" key="3">
    <source>
        <dbReference type="Google" id="ProtNLM"/>
    </source>
</evidence>
<dbReference type="AlphaFoldDB" id="A0A166D7T0"/>
<dbReference type="RefSeq" id="WP_211265115.1">
    <property type="nucleotide sequence ID" value="NZ_LWMV01000042.1"/>
</dbReference>
<evidence type="ECO:0000313" key="2">
    <source>
        <dbReference type="Proteomes" id="UP000077245"/>
    </source>
</evidence>
<comment type="caution">
    <text evidence="1">The sequence shown here is derived from an EMBL/GenBank/DDBJ whole genome shotgun (WGS) entry which is preliminary data.</text>
</comment>
<reference evidence="1 2" key="1">
    <citation type="submission" date="2016-04" db="EMBL/GenBank/DDBJ databases">
        <title>Genome sequence of Methanobrevibacter curvatus DSM 11111.</title>
        <authorList>
            <person name="Poehlein A."/>
            <person name="Seedorf H."/>
            <person name="Daniel R."/>
        </authorList>
    </citation>
    <scope>NUCLEOTIDE SEQUENCE [LARGE SCALE GENOMIC DNA]</scope>
    <source>
        <strain evidence="1 2">DSM 11111</strain>
    </source>
</reference>
<dbReference type="Proteomes" id="UP000077245">
    <property type="component" value="Unassembled WGS sequence"/>
</dbReference>
<gene>
    <name evidence="1" type="ORF">MBCUR_02910</name>
</gene>
<dbReference type="PATRIC" id="fig|49547.3.peg.305"/>
<sequence>MKLYLDVCCFNRPYDDQNQPKIELETIAKLNLIVFTPQLERISPNSVLIKLLL</sequence>
<name>A0A166D7T0_9EURY</name>
<dbReference type="OrthoDB" id="115459at2157"/>
<proteinExistence type="predicted"/>
<dbReference type="EMBL" id="LWMV01000042">
    <property type="protein sequence ID" value="KZX15294.1"/>
    <property type="molecule type" value="Genomic_DNA"/>
</dbReference>
<evidence type="ECO:0000313" key="1">
    <source>
        <dbReference type="EMBL" id="KZX15294.1"/>
    </source>
</evidence>
<keyword evidence="2" id="KW-1185">Reference proteome</keyword>
<accession>A0A166D7T0</accession>
<protein>
    <recommendedName>
        <fullName evidence="3">PIN domain-containing protein</fullName>
    </recommendedName>
</protein>